<dbReference type="Proteomes" id="UP000031512">
    <property type="component" value="Unassembled WGS sequence"/>
</dbReference>
<feature type="chain" id="PRO_5003952382" evidence="1">
    <location>
        <begin position="19"/>
        <end position="259"/>
    </location>
</feature>
<dbReference type="EMBL" id="ACOU01000007">
    <property type="protein sequence ID" value="EKX72452.1"/>
    <property type="molecule type" value="Genomic_DNA"/>
</dbReference>
<proteinExistence type="predicted"/>
<accession>L1LAF2</accession>
<sequence length="259" mass="29375">MRVISVPFVLHLLIRASALPSVNRALIDVDISGQESDRIDVLPSEEVPEGIVYSVRPGSKHSHIIGKVTDAGELIIDGSKGYMTRFVQVVPREDGVKYVKVLTRYRDGTKYSNCISEFLKRPGELKYNEIRRRTTDLDVMLQKGTDTINAELVLPSEVANGEIEQVLENLDLWPIRFTIKENMQDELVIGKVSYGSQLLESGLQGLIYRQVTWEGGLNSPLITIESRYEDGTLVERRYILERESLALWNTRKDVVNTLR</sequence>
<evidence type="ECO:0000256" key="1">
    <source>
        <dbReference type="SAM" id="SignalP"/>
    </source>
</evidence>
<dbReference type="RefSeq" id="XP_004831904.1">
    <property type="nucleotide sequence ID" value="XM_004831847.1"/>
</dbReference>
<dbReference type="AlphaFoldDB" id="L1LAF2"/>
<evidence type="ECO:0000313" key="2">
    <source>
        <dbReference type="EMBL" id="EKX72452.1"/>
    </source>
</evidence>
<protein>
    <submittedName>
        <fullName evidence="2">Signal peptide containing protein</fullName>
    </submittedName>
</protein>
<dbReference type="GeneID" id="15804992"/>
<gene>
    <name evidence="2" type="ORF">BEWA_049190</name>
</gene>
<reference evidence="2 3" key="1">
    <citation type="journal article" date="2012" name="BMC Genomics">
        <title>Comparative genomic analysis and phylogenetic position of Theileria equi.</title>
        <authorList>
            <person name="Kappmeyer L.S."/>
            <person name="Thiagarajan M."/>
            <person name="Herndon D.R."/>
            <person name="Ramsay J.D."/>
            <person name="Caler E."/>
            <person name="Djikeng A."/>
            <person name="Gillespie J.J."/>
            <person name="Lau A.O."/>
            <person name="Roalson E.H."/>
            <person name="Silva J.C."/>
            <person name="Silva M.G."/>
            <person name="Suarez C.E."/>
            <person name="Ueti M.W."/>
            <person name="Nene V.M."/>
            <person name="Mealey R.H."/>
            <person name="Knowles D.P."/>
            <person name="Brayton K.A."/>
        </authorList>
    </citation>
    <scope>NUCLEOTIDE SEQUENCE [LARGE SCALE GENOMIC DNA]</scope>
    <source>
        <strain evidence="2 3">WA</strain>
    </source>
</reference>
<organism evidence="2 3">
    <name type="scientific">Theileria equi strain WA</name>
    <dbReference type="NCBI Taxonomy" id="1537102"/>
    <lineage>
        <taxon>Eukaryota</taxon>
        <taxon>Sar</taxon>
        <taxon>Alveolata</taxon>
        <taxon>Apicomplexa</taxon>
        <taxon>Aconoidasida</taxon>
        <taxon>Piroplasmida</taxon>
        <taxon>Theileriidae</taxon>
        <taxon>Theileria</taxon>
    </lineage>
</organism>
<dbReference type="VEuPathDB" id="PiroplasmaDB:BEWA_049190"/>
<feature type="signal peptide" evidence="1">
    <location>
        <begin position="1"/>
        <end position="18"/>
    </location>
</feature>
<keyword evidence="3" id="KW-1185">Reference proteome</keyword>
<evidence type="ECO:0000313" key="3">
    <source>
        <dbReference type="Proteomes" id="UP000031512"/>
    </source>
</evidence>
<comment type="caution">
    <text evidence="2">The sequence shown here is derived from an EMBL/GenBank/DDBJ whole genome shotgun (WGS) entry which is preliminary data.</text>
</comment>
<dbReference type="KEGG" id="beq:BEWA_049190"/>
<keyword evidence="1" id="KW-0732">Signal</keyword>
<name>L1LAF2_THEEQ</name>